<dbReference type="Proteomes" id="UP000254072">
    <property type="component" value="Unassembled WGS sequence"/>
</dbReference>
<sequence length="224" mass="26415">MKYCNIDTDYTPKITGKRDGDVAVVKNKGSFSNKEQEKAFDDFFIANYKEKNRVLLSDFRLFDTKNRFTITYFPKTKSIKQLDFMAFGPYEHGLQFLVTQKVYDIISKYRLPTHNKIPAKIDTFTQNYYLVGFPMLPKNAYDFNKSTFFDYKNGIQVKFQGIEDYETANYDRITAKPQRLFLKARIQYDIIKTTTGVFFSSEIIKEFEKYNITGYRIIEGILET</sequence>
<gene>
    <name evidence="1" type="ORF">NCTC11157_00782</name>
</gene>
<evidence type="ECO:0000313" key="1">
    <source>
        <dbReference type="EMBL" id="SUB85063.1"/>
    </source>
</evidence>
<name>A0A379DX59_9BACT</name>
<organism evidence="1 2">
    <name type="scientific">Prevotella disiens</name>
    <dbReference type="NCBI Taxonomy" id="28130"/>
    <lineage>
        <taxon>Bacteria</taxon>
        <taxon>Pseudomonadati</taxon>
        <taxon>Bacteroidota</taxon>
        <taxon>Bacteroidia</taxon>
        <taxon>Bacteroidales</taxon>
        <taxon>Prevotellaceae</taxon>
        <taxon>Prevotella</taxon>
    </lineage>
</organism>
<dbReference type="GeneID" id="91082005"/>
<dbReference type="AlphaFoldDB" id="A0A379DX59"/>
<proteinExistence type="predicted"/>
<accession>A0A379DX59</accession>
<evidence type="ECO:0000313" key="2">
    <source>
        <dbReference type="Proteomes" id="UP000254072"/>
    </source>
</evidence>
<dbReference type="OrthoDB" id="7066958at2"/>
<dbReference type="EMBL" id="UGTL01000001">
    <property type="protein sequence ID" value="SUB85063.1"/>
    <property type="molecule type" value="Genomic_DNA"/>
</dbReference>
<reference evidence="1 2" key="1">
    <citation type="submission" date="2018-06" db="EMBL/GenBank/DDBJ databases">
        <authorList>
            <consortium name="Pathogen Informatics"/>
            <person name="Doyle S."/>
        </authorList>
    </citation>
    <scope>NUCLEOTIDE SEQUENCE [LARGE SCALE GENOMIC DNA]</scope>
    <source>
        <strain evidence="1 2">NCTC11157</strain>
    </source>
</reference>
<dbReference type="RefSeq" id="WP_021670341.1">
    <property type="nucleotide sequence ID" value="NZ_CAMPVB010000013.1"/>
</dbReference>
<protein>
    <submittedName>
        <fullName evidence="1">Uncharacterized protein</fullName>
    </submittedName>
</protein>